<gene>
    <name evidence="1" type="ORF">AVDCRST_MAG56-3988</name>
</gene>
<protein>
    <submittedName>
        <fullName evidence="1">Uncharacterized protein</fullName>
    </submittedName>
</protein>
<name>A0A6J4JQE9_9SPHI</name>
<accession>A0A6J4JQE9</accession>
<reference evidence="1" key="1">
    <citation type="submission" date="2020-02" db="EMBL/GenBank/DDBJ databases">
        <authorList>
            <person name="Meier V. D."/>
        </authorList>
    </citation>
    <scope>NUCLEOTIDE SEQUENCE</scope>
    <source>
        <strain evidence="1">AVDCRST_MAG56</strain>
    </source>
</reference>
<dbReference type="AlphaFoldDB" id="A0A6J4JQE9"/>
<organism evidence="1">
    <name type="scientific">uncultured Cytophagales bacterium</name>
    <dbReference type="NCBI Taxonomy" id="158755"/>
    <lineage>
        <taxon>Bacteria</taxon>
        <taxon>Pseudomonadati</taxon>
        <taxon>Bacteroidota</taxon>
        <taxon>Sphingobacteriia</taxon>
        <taxon>Sphingobacteriales</taxon>
        <taxon>environmental samples</taxon>
    </lineage>
</organism>
<sequence length="60" mass="7432">MRTVIPGKKRFRYTFLITSYCINNFHSYENHRQKPLYRHRLDCVAAFIHYRLLCILRFLP</sequence>
<dbReference type="EMBL" id="CADCTQ010000334">
    <property type="protein sequence ID" value="CAA9284338.1"/>
    <property type="molecule type" value="Genomic_DNA"/>
</dbReference>
<evidence type="ECO:0000313" key="1">
    <source>
        <dbReference type="EMBL" id="CAA9284338.1"/>
    </source>
</evidence>
<proteinExistence type="predicted"/>